<feature type="non-terminal residue" evidence="1">
    <location>
        <position position="92"/>
    </location>
</feature>
<evidence type="ECO:0000313" key="1">
    <source>
        <dbReference type="EMBL" id="KAH7905345.1"/>
    </source>
</evidence>
<proteinExistence type="predicted"/>
<comment type="caution">
    <text evidence="1">The sequence shown here is derived from an EMBL/GenBank/DDBJ whole genome shotgun (WGS) entry which is preliminary data.</text>
</comment>
<protein>
    <submittedName>
        <fullName evidence="1">Uncharacterized protein</fullName>
    </submittedName>
</protein>
<gene>
    <name evidence="1" type="ORF">BJ138DRAFT_1017838</name>
</gene>
<reference evidence="1" key="1">
    <citation type="journal article" date="2021" name="New Phytol.">
        <title>Evolutionary innovations through gain and loss of genes in the ectomycorrhizal Boletales.</title>
        <authorList>
            <person name="Wu G."/>
            <person name="Miyauchi S."/>
            <person name="Morin E."/>
            <person name="Kuo A."/>
            <person name="Drula E."/>
            <person name="Varga T."/>
            <person name="Kohler A."/>
            <person name="Feng B."/>
            <person name="Cao Y."/>
            <person name="Lipzen A."/>
            <person name="Daum C."/>
            <person name="Hundley H."/>
            <person name="Pangilinan J."/>
            <person name="Johnson J."/>
            <person name="Barry K."/>
            <person name="LaButti K."/>
            <person name="Ng V."/>
            <person name="Ahrendt S."/>
            <person name="Min B."/>
            <person name="Choi I.G."/>
            <person name="Park H."/>
            <person name="Plett J.M."/>
            <person name="Magnuson J."/>
            <person name="Spatafora J.W."/>
            <person name="Nagy L.G."/>
            <person name="Henrissat B."/>
            <person name="Grigoriev I.V."/>
            <person name="Yang Z.L."/>
            <person name="Xu J."/>
            <person name="Martin F.M."/>
        </authorList>
    </citation>
    <scope>NUCLEOTIDE SEQUENCE</scope>
    <source>
        <strain evidence="1">ATCC 28755</strain>
    </source>
</reference>
<accession>A0ACB7ZWE0</accession>
<evidence type="ECO:0000313" key="2">
    <source>
        <dbReference type="Proteomes" id="UP000790377"/>
    </source>
</evidence>
<dbReference type="EMBL" id="MU268213">
    <property type="protein sequence ID" value="KAH7905345.1"/>
    <property type="molecule type" value="Genomic_DNA"/>
</dbReference>
<dbReference type="Proteomes" id="UP000790377">
    <property type="component" value="Unassembled WGS sequence"/>
</dbReference>
<keyword evidence="2" id="KW-1185">Reference proteome</keyword>
<name>A0ACB7ZWE0_9AGAM</name>
<sequence>MSISFVCLLPKSKSAPASVSNRTLQLFLREGVIISTGANTSFGRAASLVGQDDDTAGHLQKILAQIGSSCLVSIGIFVIAEILVLYSGFRYT</sequence>
<organism evidence="1 2">
    <name type="scientific">Hygrophoropsis aurantiaca</name>
    <dbReference type="NCBI Taxonomy" id="72124"/>
    <lineage>
        <taxon>Eukaryota</taxon>
        <taxon>Fungi</taxon>
        <taxon>Dikarya</taxon>
        <taxon>Basidiomycota</taxon>
        <taxon>Agaricomycotina</taxon>
        <taxon>Agaricomycetes</taxon>
        <taxon>Agaricomycetidae</taxon>
        <taxon>Boletales</taxon>
        <taxon>Coniophorineae</taxon>
        <taxon>Hygrophoropsidaceae</taxon>
        <taxon>Hygrophoropsis</taxon>
    </lineage>
</organism>